<evidence type="ECO:0000313" key="2">
    <source>
        <dbReference type="EMBL" id="CAG8497912.1"/>
    </source>
</evidence>
<evidence type="ECO:0000256" key="1">
    <source>
        <dbReference type="SAM" id="MobiDB-lite"/>
    </source>
</evidence>
<accession>A0A9N8ZJP9</accession>
<feature type="region of interest" description="Disordered" evidence="1">
    <location>
        <begin position="19"/>
        <end position="45"/>
    </location>
</feature>
<sequence>MRAREDRYGPIKEMIAKEQDVAMMKSPSTTHKNQEKIDEKEEDGLEEQCELIKTIAEESDAVQREELPTNKSAMPNLVNARVNDASIRQIKENKGRVNQLVEVLRDSDIVRHEIQQIGEANQATTTDNVHKLAFKDTMDDATYHKEFDIGGLAETGCQHMKM</sequence>
<dbReference type="Proteomes" id="UP000789342">
    <property type="component" value="Unassembled WGS sequence"/>
</dbReference>
<gene>
    <name evidence="2" type="ORF">AMORRO_LOCUS3106</name>
</gene>
<organism evidence="2 3">
    <name type="scientific">Acaulospora morrowiae</name>
    <dbReference type="NCBI Taxonomy" id="94023"/>
    <lineage>
        <taxon>Eukaryota</taxon>
        <taxon>Fungi</taxon>
        <taxon>Fungi incertae sedis</taxon>
        <taxon>Mucoromycota</taxon>
        <taxon>Glomeromycotina</taxon>
        <taxon>Glomeromycetes</taxon>
        <taxon>Diversisporales</taxon>
        <taxon>Acaulosporaceae</taxon>
        <taxon>Acaulospora</taxon>
    </lineage>
</organism>
<protein>
    <submittedName>
        <fullName evidence="2">11371_t:CDS:1</fullName>
    </submittedName>
</protein>
<dbReference type="EMBL" id="CAJVPV010001455">
    <property type="protein sequence ID" value="CAG8497912.1"/>
    <property type="molecule type" value="Genomic_DNA"/>
</dbReference>
<evidence type="ECO:0000313" key="3">
    <source>
        <dbReference type="Proteomes" id="UP000789342"/>
    </source>
</evidence>
<keyword evidence="3" id="KW-1185">Reference proteome</keyword>
<comment type="caution">
    <text evidence="2">The sequence shown here is derived from an EMBL/GenBank/DDBJ whole genome shotgun (WGS) entry which is preliminary data.</text>
</comment>
<dbReference type="AlphaFoldDB" id="A0A9N8ZJP9"/>
<proteinExistence type="predicted"/>
<name>A0A9N8ZJP9_9GLOM</name>
<reference evidence="2" key="1">
    <citation type="submission" date="2021-06" db="EMBL/GenBank/DDBJ databases">
        <authorList>
            <person name="Kallberg Y."/>
            <person name="Tangrot J."/>
            <person name="Rosling A."/>
        </authorList>
    </citation>
    <scope>NUCLEOTIDE SEQUENCE</scope>
    <source>
        <strain evidence="2">CL551</strain>
    </source>
</reference>